<evidence type="ECO:0000256" key="5">
    <source>
        <dbReference type="ARBA" id="ARBA00022692"/>
    </source>
</evidence>
<gene>
    <name evidence="11" type="ORF">KS4_25880</name>
</gene>
<dbReference type="GO" id="GO:0009103">
    <property type="term" value="P:lipopolysaccharide biosynthetic process"/>
    <property type="evidence" value="ECO:0007669"/>
    <property type="project" value="UniProtKB-ARBA"/>
</dbReference>
<feature type="transmembrane region" description="Helical" evidence="9">
    <location>
        <begin position="554"/>
        <end position="573"/>
    </location>
</feature>
<reference evidence="11 12" key="1">
    <citation type="submission" date="2019-02" db="EMBL/GenBank/DDBJ databases">
        <title>Deep-cultivation of Planctomycetes and their phenomic and genomic characterization uncovers novel biology.</title>
        <authorList>
            <person name="Wiegand S."/>
            <person name="Jogler M."/>
            <person name="Boedeker C."/>
            <person name="Pinto D."/>
            <person name="Vollmers J."/>
            <person name="Rivas-Marin E."/>
            <person name="Kohn T."/>
            <person name="Peeters S.H."/>
            <person name="Heuer A."/>
            <person name="Rast P."/>
            <person name="Oberbeckmann S."/>
            <person name="Bunk B."/>
            <person name="Jeske O."/>
            <person name="Meyerdierks A."/>
            <person name="Storesund J.E."/>
            <person name="Kallscheuer N."/>
            <person name="Luecker S."/>
            <person name="Lage O.M."/>
            <person name="Pohl T."/>
            <person name="Merkel B.J."/>
            <person name="Hornburger P."/>
            <person name="Mueller R.-W."/>
            <person name="Bruemmer F."/>
            <person name="Labrenz M."/>
            <person name="Spormann A.M."/>
            <person name="Op den Camp H."/>
            <person name="Overmann J."/>
            <person name="Amann R."/>
            <person name="Jetten M.S.M."/>
            <person name="Mascher T."/>
            <person name="Medema M.H."/>
            <person name="Devos D.P."/>
            <person name="Kaster A.-K."/>
            <person name="Ovreas L."/>
            <person name="Rohde M."/>
            <person name="Galperin M.Y."/>
            <person name="Jogler C."/>
        </authorList>
    </citation>
    <scope>NUCLEOTIDE SEQUENCE [LARGE SCALE GENOMIC DNA]</scope>
    <source>
        <strain evidence="11 12">KS4</strain>
    </source>
</reference>
<dbReference type="Pfam" id="PF02366">
    <property type="entry name" value="PMT"/>
    <property type="match status" value="1"/>
</dbReference>
<dbReference type="AlphaFoldDB" id="A0A517YWB5"/>
<dbReference type="KEGG" id="pcor:KS4_25880"/>
<dbReference type="Proteomes" id="UP000317369">
    <property type="component" value="Chromosome"/>
</dbReference>
<feature type="transmembrane region" description="Helical" evidence="9">
    <location>
        <begin position="210"/>
        <end position="228"/>
    </location>
</feature>
<protein>
    <submittedName>
        <fullName evidence="11">Dolichyl-phosphate-mannose-protein mannosyltransferase</fullName>
    </submittedName>
</protein>
<feature type="transmembrane region" description="Helical" evidence="9">
    <location>
        <begin position="234"/>
        <end position="254"/>
    </location>
</feature>
<dbReference type="PANTHER" id="PTHR33908">
    <property type="entry name" value="MANNOSYLTRANSFERASE YKCB-RELATED"/>
    <property type="match status" value="1"/>
</dbReference>
<feature type="transmembrane region" description="Helical" evidence="9">
    <location>
        <begin position="445"/>
        <end position="464"/>
    </location>
</feature>
<accession>A0A517YWB5</accession>
<keyword evidence="3 11" id="KW-0328">Glycosyltransferase</keyword>
<keyword evidence="5 9" id="KW-0812">Transmembrane</keyword>
<keyword evidence="2" id="KW-1003">Cell membrane</keyword>
<keyword evidence="12" id="KW-1185">Reference proteome</keyword>
<feature type="compositionally biased region" description="Basic residues" evidence="8">
    <location>
        <begin position="80"/>
        <end position="93"/>
    </location>
</feature>
<dbReference type="GO" id="GO:0005886">
    <property type="term" value="C:plasma membrane"/>
    <property type="evidence" value="ECO:0007669"/>
    <property type="project" value="UniProtKB-SubCell"/>
</dbReference>
<proteinExistence type="predicted"/>
<keyword evidence="7 9" id="KW-0472">Membrane</keyword>
<keyword evidence="6 9" id="KW-1133">Transmembrane helix</keyword>
<evidence type="ECO:0000256" key="3">
    <source>
        <dbReference type="ARBA" id="ARBA00022676"/>
    </source>
</evidence>
<feature type="transmembrane region" description="Helical" evidence="9">
    <location>
        <begin position="107"/>
        <end position="126"/>
    </location>
</feature>
<evidence type="ECO:0000259" key="10">
    <source>
        <dbReference type="Pfam" id="PF02366"/>
    </source>
</evidence>
<dbReference type="PANTHER" id="PTHR33908:SF11">
    <property type="entry name" value="MEMBRANE PROTEIN"/>
    <property type="match status" value="1"/>
</dbReference>
<dbReference type="RefSeq" id="WP_145078454.1">
    <property type="nucleotide sequence ID" value="NZ_CP036425.1"/>
</dbReference>
<dbReference type="GO" id="GO:0016763">
    <property type="term" value="F:pentosyltransferase activity"/>
    <property type="evidence" value="ECO:0007669"/>
    <property type="project" value="TreeGrafter"/>
</dbReference>
<evidence type="ECO:0000313" key="12">
    <source>
        <dbReference type="Proteomes" id="UP000317369"/>
    </source>
</evidence>
<evidence type="ECO:0000256" key="4">
    <source>
        <dbReference type="ARBA" id="ARBA00022679"/>
    </source>
</evidence>
<feature type="transmembrane region" description="Helical" evidence="9">
    <location>
        <begin position="523"/>
        <end position="542"/>
    </location>
</feature>
<sequence>MTNNALGVIAGTDAREPRFCILRPSQLMPEFTQRNQNPIANSRTMFYGGQWVALSESTPPDQSNLFENDPPSPPPSNGNSRKKTSSHTQRTSRRRDITSPPRRRGKLAMWLLLLTCLTLASIPIFVDINHGSVIEQAEARSIWTSIETYKLIKKLPPDELSLEPFVPVYNTQRQLTEPPAGTWLFMMSFAADDFLGGMHLTSEYILDARIVSAVFALLTVAAVYWIGFSIGGNWLTAIFATAIIISNPTFLYYARLATPDMPTAAFMMLSIAGALWAVRPLRPTAILGRQALGWTFSGLMMGLAILTGGPALIGPIIIPLFVIMLLCPHRASHLLGLLAAILIAALLMTPWIVYVQYGNNPAQWTDWTQTIIPTNLASFESTFKLSGLRLLALIAATTPWLFWFIALLVQPFSDSSAGARLRMFIGWSWFVTVILLLLIRPESQITQPILLILPVFAVALGQTFRQYTDLAATGRYARFWRLMRWPHFAFLLIISAILPIVLFLEPILMKYGYITLIFAEPMHWTYCAALAFMLITLFFLAARAAIRHYPIQAVTFWALWGLVTFTAINVPLVRGPIYVSPIKYNAEQIAYLTSNAQLYAVGFSPSPNFLLYTEREIPIISPEQATELLQGGGQIYILTPNIPPDQAPRGYINRGYFPNADVQLWHGQTRFSQSDTIPLQ</sequence>
<evidence type="ECO:0000256" key="7">
    <source>
        <dbReference type="ARBA" id="ARBA00023136"/>
    </source>
</evidence>
<dbReference type="InterPro" id="IPR003342">
    <property type="entry name" value="ArnT-like_N"/>
</dbReference>
<evidence type="ECO:0000256" key="9">
    <source>
        <dbReference type="SAM" id="Phobius"/>
    </source>
</evidence>
<dbReference type="OrthoDB" id="8353433at2"/>
<dbReference type="EMBL" id="CP036425">
    <property type="protein sequence ID" value="QDU34518.1"/>
    <property type="molecule type" value="Genomic_DNA"/>
</dbReference>
<feature type="region of interest" description="Disordered" evidence="8">
    <location>
        <begin position="58"/>
        <end position="100"/>
    </location>
</feature>
<organism evidence="11 12">
    <name type="scientific">Poriferisphaera corsica</name>
    <dbReference type="NCBI Taxonomy" id="2528020"/>
    <lineage>
        <taxon>Bacteria</taxon>
        <taxon>Pseudomonadati</taxon>
        <taxon>Planctomycetota</taxon>
        <taxon>Phycisphaerae</taxon>
        <taxon>Phycisphaerales</taxon>
        <taxon>Phycisphaeraceae</taxon>
        <taxon>Poriferisphaera</taxon>
    </lineage>
</organism>
<keyword evidence="4 11" id="KW-0808">Transferase</keyword>
<feature type="transmembrane region" description="Helical" evidence="9">
    <location>
        <begin position="299"/>
        <end position="327"/>
    </location>
</feature>
<feature type="transmembrane region" description="Helical" evidence="9">
    <location>
        <begin position="388"/>
        <end position="409"/>
    </location>
</feature>
<name>A0A517YWB5_9BACT</name>
<dbReference type="GO" id="GO:0000030">
    <property type="term" value="F:mannosyltransferase activity"/>
    <property type="evidence" value="ECO:0007669"/>
    <property type="project" value="InterPro"/>
</dbReference>
<feature type="transmembrane region" description="Helical" evidence="9">
    <location>
        <begin position="421"/>
        <end position="439"/>
    </location>
</feature>
<dbReference type="GO" id="GO:0006493">
    <property type="term" value="P:protein O-linked glycosylation"/>
    <property type="evidence" value="ECO:0007669"/>
    <property type="project" value="InterPro"/>
</dbReference>
<evidence type="ECO:0000256" key="1">
    <source>
        <dbReference type="ARBA" id="ARBA00004651"/>
    </source>
</evidence>
<dbReference type="InterPro" id="IPR050297">
    <property type="entry name" value="LipidA_mod_glycosyltrf_83"/>
</dbReference>
<feature type="transmembrane region" description="Helical" evidence="9">
    <location>
        <begin position="334"/>
        <end position="354"/>
    </location>
</feature>
<evidence type="ECO:0000256" key="6">
    <source>
        <dbReference type="ARBA" id="ARBA00022989"/>
    </source>
</evidence>
<evidence type="ECO:0000256" key="8">
    <source>
        <dbReference type="SAM" id="MobiDB-lite"/>
    </source>
</evidence>
<comment type="subcellular location">
    <subcellularLocation>
        <location evidence="1">Cell membrane</location>
        <topology evidence="1">Multi-pass membrane protein</topology>
    </subcellularLocation>
</comment>
<evidence type="ECO:0000256" key="2">
    <source>
        <dbReference type="ARBA" id="ARBA00022475"/>
    </source>
</evidence>
<evidence type="ECO:0000313" key="11">
    <source>
        <dbReference type="EMBL" id="QDU34518.1"/>
    </source>
</evidence>
<feature type="transmembrane region" description="Helical" evidence="9">
    <location>
        <begin position="485"/>
        <end position="503"/>
    </location>
</feature>
<feature type="domain" description="ArnT-like N-terminal" evidence="10">
    <location>
        <begin position="206"/>
        <end position="356"/>
    </location>
</feature>